<dbReference type="OrthoDB" id="22869at2759"/>
<evidence type="ECO:0000313" key="1">
    <source>
        <dbReference type="EMBL" id="KAF2069806.1"/>
    </source>
</evidence>
<accession>A0A8J4PUH8</accession>
<proteinExistence type="predicted"/>
<dbReference type="PANTHER" id="PTHR38082">
    <property type="entry name" value="ENDOTOXIN_N DOMAIN-CONTAINING PROTEIN"/>
    <property type="match status" value="1"/>
</dbReference>
<comment type="caution">
    <text evidence="1">The sequence shown here is derived from an EMBL/GenBank/DDBJ whole genome shotgun (WGS) entry which is preliminary data.</text>
</comment>
<dbReference type="SUPFAM" id="SSF56849">
    <property type="entry name" value="delta-Endotoxin (insectocide), N-terminal domain"/>
    <property type="match status" value="1"/>
</dbReference>
<keyword evidence="2" id="KW-1185">Reference proteome</keyword>
<protein>
    <recommendedName>
        <fullName evidence="3">Pesticidal crystal protein N-terminal domain-containing protein</fullName>
    </recommendedName>
</protein>
<organism evidence="1 2">
    <name type="scientific">Polysphondylium violaceum</name>
    <dbReference type="NCBI Taxonomy" id="133409"/>
    <lineage>
        <taxon>Eukaryota</taxon>
        <taxon>Amoebozoa</taxon>
        <taxon>Evosea</taxon>
        <taxon>Eumycetozoa</taxon>
        <taxon>Dictyostelia</taxon>
        <taxon>Dictyosteliales</taxon>
        <taxon>Dictyosteliaceae</taxon>
        <taxon>Polysphondylium</taxon>
    </lineage>
</organism>
<dbReference type="PANTHER" id="PTHR38082:SF2">
    <property type="entry name" value="PESTICIDAL CRYSTAL PROTEIN N-TERMINAL DOMAIN-CONTAINING PROTEIN"/>
    <property type="match status" value="1"/>
</dbReference>
<dbReference type="AlphaFoldDB" id="A0A8J4PUH8"/>
<dbReference type="InterPro" id="IPR036716">
    <property type="entry name" value="Pest_crys_N_sf"/>
</dbReference>
<evidence type="ECO:0008006" key="3">
    <source>
        <dbReference type="Google" id="ProtNLM"/>
    </source>
</evidence>
<dbReference type="Proteomes" id="UP000695562">
    <property type="component" value="Unassembled WGS sequence"/>
</dbReference>
<dbReference type="EMBL" id="AJWJ01000592">
    <property type="protein sequence ID" value="KAF2069806.1"/>
    <property type="molecule type" value="Genomic_DNA"/>
</dbReference>
<dbReference type="Gene3D" id="1.20.190.10">
    <property type="entry name" value="Pesticidal crystal protein, N-terminal domain"/>
    <property type="match status" value="1"/>
</dbReference>
<reference evidence="1" key="1">
    <citation type="submission" date="2020-01" db="EMBL/GenBank/DDBJ databases">
        <title>Development of genomics and gene disruption for Polysphondylium violaceum indicates a role for the polyketide synthase stlB in stalk morphogenesis.</title>
        <authorList>
            <person name="Narita B."/>
            <person name="Kawabe Y."/>
            <person name="Kin K."/>
            <person name="Saito T."/>
            <person name="Gibbs R."/>
            <person name="Kuspa A."/>
            <person name="Muzny D."/>
            <person name="Queller D."/>
            <person name="Richards S."/>
            <person name="Strassman J."/>
            <person name="Sucgang R."/>
            <person name="Worley K."/>
            <person name="Schaap P."/>
        </authorList>
    </citation>
    <scope>NUCLEOTIDE SEQUENCE</scope>
    <source>
        <strain evidence="1">QSvi11</strain>
    </source>
</reference>
<name>A0A8J4PUH8_9MYCE</name>
<sequence length="633" mass="72571">MTKGLGKKFKAECDAFKKSAKENVKEKYEGVVNDLKEDPFSIIDIEMVGEIINDPLGFITDLVTDKEFIGQMISAAIECVPVVGPILSSVFSLFWPEDPKMKTLTVEDLDKKLAEFKEEMVKIMDDKIKASEKETWKELCKAFFEGYIYQIDQMKKNIVILKREIQDHEGVIADVPEASKERIRVGFLSLFESANDISNFCKKQKFTNHVIEVYMQTILLQCVSTIQLCSFWYQIDLDKYYILGVKKEKEGDVEVKSIKQEYHDLLVECLKNITPAVYSNLVNSKTELNKYYNNNASKMFNTNPWIYPIPLVIAPLNVPKVAPDQYLRGSTPTINVPLEQKTPFIYRFDGANMLPDQMKEGLNGYRQIPEIDPLTQCKGTLIDFSNSINISLPERKNVTIRIFGIYPKSISELYVDTEQLKIVQKCVQDSMFCLPPSFKRGEDYDFRIEPKKNAGFAEGLYHEADGAKSGFTYLKPFNYVKTICLNIRQVTPKGVDILNRGCIRFIELIISDLSAKDLEDFKNIKLQVKEKSDKLDKLSEIEILTKEQDKEFTELTFELITNWSGDWNNFFLFTLHFYQDLNDNLPSSLTELMLKTNLKPLKTSTSQFPPNLKNLALSCSDGVLDIAPTTINH</sequence>
<evidence type="ECO:0000313" key="2">
    <source>
        <dbReference type="Proteomes" id="UP000695562"/>
    </source>
</evidence>
<gene>
    <name evidence="1" type="ORF">CYY_008875</name>
</gene>
<dbReference type="GO" id="GO:0090729">
    <property type="term" value="F:toxin activity"/>
    <property type="evidence" value="ECO:0007669"/>
    <property type="project" value="InterPro"/>
</dbReference>